<dbReference type="GO" id="GO:0007165">
    <property type="term" value="P:signal transduction"/>
    <property type="evidence" value="ECO:0007669"/>
    <property type="project" value="InterPro"/>
</dbReference>
<dbReference type="PANTHER" id="PTHR32009">
    <property type="entry name" value="TMV RESISTANCE PROTEIN N-LIKE"/>
    <property type="match status" value="1"/>
</dbReference>
<keyword evidence="1" id="KW-0520">NAD</keyword>
<keyword evidence="4" id="KW-1185">Reference proteome</keyword>
<comment type="caution">
    <text evidence="3">The sequence shown here is derived from an EMBL/GenBank/DDBJ whole genome shotgun (WGS) entry which is preliminary data.</text>
</comment>
<sequence>MDAREATGHFVLPIFYHLDPSEVRNQEGRYFEAFSAHERCFQGEMGRVEEWRAALRKAADVAGMVLQDRGKEFEENERSLAMYKRDEEIEGMLLDISKISFESKLNVVFARKSKLRLRRIYNSGVKNNCEMHLPHGWRQVPFLGDEISALG</sequence>
<dbReference type="SUPFAM" id="SSF52200">
    <property type="entry name" value="Toll/Interleukin receptor TIR domain"/>
    <property type="match status" value="1"/>
</dbReference>
<dbReference type="AlphaFoldDB" id="A0A5N5MLV9"/>
<evidence type="ECO:0000313" key="4">
    <source>
        <dbReference type="Proteomes" id="UP000326939"/>
    </source>
</evidence>
<feature type="domain" description="TIR" evidence="2">
    <location>
        <begin position="3"/>
        <end position="67"/>
    </location>
</feature>
<organism evidence="3 4">
    <name type="scientific">Salix brachista</name>
    <dbReference type="NCBI Taxonomy" id="2182728"/>
    <lineage>
        <taxon>Eukaryota</taxon>
        <taxon>Viridiplantae</taxon>
        <taxon>Streptophyta</taxon>
        <taxon>Embryophyta</taxon>
        <taxon>Tracheophyta</taxon>
        <taxon>Spermatophyta</taxon>
        <taxon>Magnoliopsida</taxon>
        <taxon>eudicotyledons</taxon>
        <taxon>Gunneridae</taxon>
        <taxon>Pentapetalae</taxon>
        <taxon>rosids</taxon>
        <taxon>fabids</taxon>
        <taxon>Malpighiales</taxon>
        <taxon>Salicaceae</taxon>
        <taxon>Saliceae</taxon>
        <taxon>Salix</taxon>
    </lineage>
</organism>
<proteinExistence type="predicted"/>
<name>A0A5N5MLV9_9ROSI</name>
<accession>A0A5N5MLV9</accession>
<dbReference type="InterPro" id="IPR000157">
    <property type="entry name" value="TIR_dom"/>
</dbReference>
<gene>
    <name evidence="3" type="ORF">DKX38_006837</name>
</gene>
<evidence type="ECO:0000256" key="1">
    <source>
        <dbReference type="ARBA" id="ARBA00023027"/>
    </source>
</evidence>
<dbReference type="Proteomes" id="UP000326939">
    <property type="component" value="Chromosome 5"/>
</dbReference>
<dbReference type="Gene3D" id="3.40.50.10140">
    <property type="entry name" value="Toll/interleukin-1 receptor homology (TIR) domain"/>
    <property type="match status" value="1"/>
</dbReference>
<dbReference type="Pfam" id="PF01582">
    <property type="entry name" value="TIR"/>
    <property type="match status" value="1"/>
</dbReference>
<evidence type="ECO:0000259" key="2">
    <source>
        <dbReference type="Pfam" id="PF01582"/>
    </source>
</evidence>
<dbReference type="EMBL" id="VDCV01000005">
    <property type="protein sequence ID" value="KAB5555928.1"/>
    <property type="molecule type" value="Genomic_DNA"/>
</dbReference>
<dbReference type="InterPro" id="IPR035897">
    <property type="entry name" value="Toll_tir_struct_dom_sf"/>
</dbReference>
<protein>
    <recommendedName>
        <fullName evidence="2">TIR domain-containing protein</fullName>
    </recommendedName>
</protein>
<reference evidence="4" key="1">
    <citation type="journal article" date="2019" name="Gigascience">
        <title>De novo genome assembly of the endangered Acer yangbiense, a plant species with extremely small populations endemic to Yunnan Province, China.</title>
        <authorList>
            <person name="Yang J."/>
            <person name="Wariss H.M."/>
            <person name="Tao L."/>
            <person name="Zhang R."/>
            <person name="Yun Q."/>
            <person name="Hollingsworth P."/>
            <person name="Dao Z."/>
            <person name="Luo G."/>
            <person name="Guo H."/>
            <person name="Ma Y."/>
            <person name="Sun W."/>
        </authorList>
    </citation>
    <scope>NUCLEOTIDE SEQUENCE [LARGE SCALE GENOMIC DNA]</scope>
    <source>
        <strain evidence="4">cv. br00</strain>
    </source>
</reference>
<dbReference type="PANTHER" id="PTHR32009:SF154">
    <property type="entry name" value="TIR DOMAIN-CONTAINING PROTEIN"/>
    <property type="match status" value="1"/>
</dbReference>
<evidence type="ECO:0000313" key="3">
    <source>
        <dbReference type="EMBL" id="KAB5555928.1"/>
    </source>
</evidence>